<evidence type="ECO:0000313" key="2">
    <source>
        <dbReference type="WBParaSite" id="JU765_v2.g5196.t1"/>
    </source>
</evidence>
<organism evidence="1 2">
    <name type="scientific">Panagrolaimus sp. JU765</name>
    <dbReference type="NCBI Taxonomy" id="591449"/>
    <lineage>
        <taxon>Eukaryota</taxon>
        <taxon>Metazoa</taxon>
        <taxon>Ecdysozoa</taxon>
        <taxon>Nematoda</taxon>
        <taxon>Chromadorea</taxon>
        <taxon>Rhabditida</taxon>
        <taxon>Tylenchina</taxon>
        <taxon>Panagrolaimomorpha</taxon>
        <taxon>Panagrolaimoidea</taxon>
        <taxon>Panagrolaimidae</taxon>
        <taxon>Panagrolaimus</taxon>
    </lineage>
</organism>
<reference evidence="2" key="1">
    <citation type="submission" date="2022-11" db="UniProtKB">
        <authorList>
            <consortium name="WormBaseParasite"/>
        </authorList>
    </citation>
    <scope>IDENTIFICATION</scope>
</reference>
<dbReference type="WBParaSite" id="JU765_v2.g5196.t1">
    <property type="protein sequence ID" value="JU765_v2.g5196.t1"/>
    <property type="gene ID" value="JU765_v2.g5196"/>
</dbReference>
<dbReference type="Proteomes" id="UP000887576">
    <property type="component" value="Unplaced"/>
</dbReference>
<protein>
    <submittedName>
        <fullName evidence="2">Uncharacterized protein</fullName>
    </submittedName>
</protein>
<proteinExistence type="predicted"/>
<name>A0AC34RBA5_9BILA</name>
<evidence type="ECO:0000313" key="1">
    <source>
        <dbReference type="Proteomes" id="UP000887576"/>
    </source>
</evidence>
<accession>A0AC34RBA5</accession>
<sequence length="105" mass="12260">MDFDLNNKSNWDPLFSTTRTDLISVQPEVLTYTGVNEDFLVELRSNLEREIKLKFDEARSYAIPQWNLMASRVLREILIEYDSARIIDLDIEQRLGTVLSSYSVN</sequence>